<evidence type="ECO:0000313" key="2">
    <source>
        <dbReference type="EMBL" id="VDK28552.1"/>
    </source>
</evidence>
<accession>A0A0M3JI86</accession>
<proteinExistence type="predicted"/>
<dbReference type="Proteomes" id="UP000267096">
    <property type="component" value="Unassembled WGS sequence"/>
</dbReference>
<reference evidence="2 3" key="2">
    <citation type="submission" date="2018-11" db="EMBL/GenBank/DDBJ databases">
        <authorList>
            <consortium name="Pathogen Informatics"/>
        </authorList>
    </citation>
    <scope>NUCLEOTIDE SEQUENCE [LARGE SCALE GENOMIC DNA]</scope>
</reference>
<reference evidence="4" key="1">
    <citation type="submission" date="2017-02" db="UniProtKB">
        <authorList>
            <consortium name="WormBaseParasite"/>
        </authorList>
    </citation>
    <scope>IDENTIFICATION</scope>
</reference>
<protein>
    <submittedName>
        <fullName evidence="2 4">Uncharacterized protein</fullName>
    </submittedName>
</protein>
<gene>
    <name evidence="2" type="ORF">ASIM_LOCUS7114</name>
</gene>
<keyword evidence="3" id="KW-1185">Reference proteome</keyword>
<feature type="region of interest" description="Disordered" evidence="1">
    <location>
        <begin position="1"/>
        <end position="73"/>
    </location>
</feature>
<organism evidence="4">
    <name type="scientific">Anisakis simplex</name>
    <name type="common">Herring worm</name>
    <dbReference type="NCBI Taxonomy" id="6269"/>
    <lineage>
        <taxon>Eukaryota</taxon>
        <taxon>Metazoa</taxon>
        <taxon>Ecdysozoa</taxon>
        <taxon>Nematoda</taxon>
        <taxon>Chromadorea</taxon>
        <taxon>Rhabditida</taxon>
        <taxon>Spirurina</taxon>
        <taxon>Ascaridomorpha</taxon>
        <taxon>Ascaridoidea</taxon>
        <taxon>Anisakidae</taxon>
        <taxon>Anisakis</taxon>
        <taxon>Anisakis simplex complex</taxon>
    </lineage>
</organism>
<evidence type="ECO:0000313" key="3">
    <source>
        <dbReference type="Proteomes" id="UP000267096"/>
    </source>
</evidence>
<dbReference type="WBParaSite" id="ASIM_0000735101-mRNA-1">
    <property type="protein sequence ID" value="ASIM_0000735101-mRNA-1"/>
    <property type="gene ID" value="ASIM_0000735101"/>
</dbReference>
<evidence type="ECO:0000256" key="1">
    <source>
        <dbReference type="SAM" id="MobiDB-lite"/>
    </source>
</evidence>
<sequence length="73" mass="8092">MIRSGERNVAAETIQSEAMRRRRQTSSSTSDQNGAADEEDEWNEDVQQSKVTAAIAPSLQPAAEFGRSYDYVP</sequence>
<evidence type="ECO:0000313" key="4">
    <source>
        <dbReference type="WBParaSite" id="ASIM_0000735101-mRNA-1"/>
    </source>
</evidence>
<dbReference type="EMBL" id="UYRR01016643">
    <property type="protein sequence ID" value="VDK28552.1"/>
    <property type="molecule type" value="Genomic_DNA"/>
</dbReference>
<dbReference type="AlphaFoldDB" id="A0A0M3JI86"/>
<name>A0A0M3JI86_ANISI</name>